<dbReference type="GeneID" id="140597951"/>
<dbReference type="RefSeq" id="XP_072606113.1">
    <property type="nucleotide sequence ID" value="XM_072750012.1"/>
</dbReference>
<sequence length="208" mass="21494">MRGGRPGSHPRLRGAPAGWCPRPAGVSPRRRAAEAAHRGGRARSRLPPSTPGAGSPAGCPVGRRAHPAAAPRGARSSPRARARSSRGAALPARGALGPRPSAVPLLPPPPPGGCRLHSAPRRLLLGAPPRPDTCEGACEQQRGLGGRLGHGNDWLPDSIVWCLDPATPELRPALGLSHYGGEQLSLAAKPHCQERTEDRQEGGKAGST</sequence>
<feature type="compositionally biased region" description="Low complexity" evidence="1">
    <location>
        <begin position="45"/>
        <end position="77"/>
    </location>
</feature>
<evidence type="ECO:0000313" key="2">
    <source>
        <dbReference type="Proteomes" id="UP001652641"/>
    </source>
</evidence>
<dbReference type="Proteomes" id="UP001652641">
    <property type="component" value="Chromosome 1"/>
</dbReference>
<feature type="compositionally biased region" description="Low complexity" evidence="1">
    <location>
        <begin position="85"/>
        <end position="100"/>
    </location>
</feature>
<name>A0ABM4ZU86_VULVU</name>
<reference evidence="2" key="1">
    <citation type="submission" date="2025-05" db="UniProtKB">
        <authorList>
            <consortium name="RefSeq"/>
        </authorList>
    </citation>
    <scope>NUCLEOTIDE SEQUENCE [LARGE SCALE GENOMIC DNA]</scope>
</reference>
<evidence type="ECO:0000256" key="1">
    <source>
        <dbReference type="SAM" id="MobiDB-lite"/>
    </source>
</evidence>
<protein>
    <submittedName>
        <fullName evidence="3">Uncharacterized protein</fullName>
    </submittedName>
</protein>
<feature type="region of interest" description="Disordered" evidence="1">
    <location>
        <begin position="1"/>
        <end position="136"/>
    </location>
</feature>
<reference evidence="3" key="2">
    <citation type="submission" date="2025-08" db="UniProtKB">
        <authorList>
            <consortium name="RefSeq"/>
        </authorList>
    </citation>
    <scope>IDENTIFICATION</scope>
    <source>
        <tissue evidence="3">Cell line</tissue>
    </source>
</reference>
<accession>A0ABM4ZU86</accession>
<proteinExistence type="predicted"/>
<gene>
    <name evidence="3" type="primary">LOC140597951</name>
</gene>
<keyword evidence="2" id="KW-1185">Reference proteome</keyword>
<organism evidence="2 3">
    <name type="scientific">Vulpes vulpes</name>
    <name type="common">Red fox</name>
    <dbReference type="NCBI Taxonomy" id="9627"/>
    <lineage>
        <taxon>Eukaryota</taxon>
        <taxon>Metazoa</taxon>
        <taxon>Chordata</taxon>
        <taxon>Craniata</taxon>
        <taxon>Vertebrata</taxon>
        <taxon>Euteleostomi</taxon>
        <taxon>Mammalia</taxon>
        <taxon>Eutheria</taxon>
        <taxon>Laurasiatheria</taxon>
        <taxon>Carnivora</taxon>
        <taxon>Caniformia</taxon>
        <taxon>Canidae</taxon>
        <taxon>Vulpes</taxon>
    </lineage>
</organism>
<evidence type="ECO:0000313" key="3">
    <source>
        <dbReference type="RefSeq" id="XP_072606113.1"/>
    </source>
</evidence>